<dbReference type="SUPFAM" id="SSF56935">
    <property type="entry name" value="Porins"/>
    <property type="match status" value="1"/>
</dbReference>
<keyword evidence="1" id="KW-0732">Signal</keyword>
<dbReference type="InterPro" id="IPR023614">
    <property type="entry name" value="Porin_dom_sf"/>
</dbReference>
<feature type="chain" id="PRO_5032645188" description="Porin" evidence="1">
    <location>
        <begin position="20"/>
        <end position="404"/>
    </location>
</feature>
<dbReference type="RefSeq" id="WP_182529706.1">
    <property type="nucleotide sequence ID" value="NZ_JACGXL010000001.1"/>
</dbReference>
<keyword evidence="3" id="KW-1185">Reference proteome</keyword>
<gene>
    <name evidence="2" type="ORF">FHW12_000834</name>
</gene>
<evidence type="ECO:0000313" key="2">
    <source>
        <dbReference type="EMBL" id="MBA8886643.1"/>
    </source>
</evidence>
<comment type="caution">
    <text evidence="2">The sequence shown here is derived from an EMBL/GenBank/DDBJ whole genome shotgun (WGS) entry which is preliminary data.</text>
</comment>
<organism evidence="2 3">
    <name type="scientific">Dokdonella fugitiva</name>
    <dbReference type="NCBI Taxonomy" id="328517"/>
    <lineage>
        <taxon>Bacteria</taxon>
        <taxon>Pseudomonadati</taxon>
        <taxon>Pseudomonadota</taxon>
        <taxon>Gammaproteobacteria</taxon>
        <taxon>Lysobacterales</taxon>
        <taxon>Rhodanobacteraceae</taxon>
        <taxon>Dokdonella</taxon>
    </lineage>
</organism>
<reference evidence="2 3" key="1">
    <citation type="submission" date="2020-07" db="EMBL/GenBank/DDBJ databases">
        <title>Genomic Encyclopedia of Type Strains, Phase IV (KMG-V): Genome sequencing to study the core and pangenomes of soil and plant-associated prokaryotes.</title>
        <authorList>
            <person name="Whitman W."/>
        </authorList>
    </citation>
    <scope>NUCLEOTIDE SEQUENCE [LARGE SCALE GENOMIC DNA]</scope>
    <source>
        <strain evidence="2 3">RH2WT43</strain>
    </source>
</reference>
<dbReference type="EMBL" id="JACGXL010000001">
    <property type="protein sequence ID" value="MBA8886643.1"/>
    <property type="molecule type" value="Genomic_DNA"/>
</dbReference>
<dbReference type="Gene3D" id="2.40.160.10">
    <property type="entry name" value="Porin"/>
    <property type="match status" value="1"/>
</dbReference>
<evidence type="ECO:0000313" key="3">
    <source>
        <dbReference type="Proteomes" id="UP000550401"/>
    </source>
</evidence>
<evidence type="ECO:0000256" key="1">
    <source>
        <dbReference type="SAM" id="SignalP"/>
    </source>
</evidence>
<name>A0A839EVM5_9GAMM</name>
<protein>
    <recommendedName>
        <fullName evidence="4">Porin</fullName>
    </recommendedName>
</protein>
<dbReference type="AlphaFoldDB" id="A0A839EVM5"/>
<feature type="signal peptide" evidence="1">
    <location>
        <begin position="1"/>
        <end position="19"/>
    </location>
</feature>
<sequence length="404" mass="43950">MRCTIAIAACVVLAPTARAADLDVHGYLDCRLVAHAGERSYANGGLGKTRFGGDGSDATCVQAAIAASVVLTPALVARADLQYQATGRDEFALLDAWLRYRPVSTTPLRWSVKLGAFFPPVSLENDAIGWTSPWTLDSSAINAWVGEELRSIGAEGTLEWRGERSTVSGVFALVRSNDPAGELLAARGWSISDLVSGLGSRVREPDAYAVDNDEPVPLRFNPFLENDGRLGWYAGASWEARGVGAISLLRYDNEADPASRSRGASPVLSWHTDFWSLGAQSRIGDVVLLGQAMSGSTAIAPSPFFSTTTDFRAAYLLAGWDRGAWRPALRIDAFSTDQLPRSIDGRVREHGTALTLALNWRPREWLRVTGEALHVRSWRNQRELEGLPAQRDDTQLQLGVRVVF</sequence>
<evidence type="ECO:0008006" key="4">
    <source>
        <dbReference type="Google" id="ProtNLM"/>
    </source>
</evidence>
<dbReference type="Proteomes" id="UP000550401">
    <property type="component" value="Unassembled WGS sequence"/>
</dbReference>
<accession>A0A839EVM5</accession>
<proteinExistence type="predicted"/>